<evidence type="ECO:0000313" key="4">
    <source>
        <dbReference type="Proteomes" id="UP000184330"/>
    </source>
</evidence>
<reference evidence="3 4" key="1">
    <citation type="submission" date="2016-03" db="EMBL/GenBank/DDBJ databases">
        <authorList>
            <person name="Ploux O."/>
        </authorList>
    </citation>
    <scope>NUCLEOTIDE SEQUENCE [LARGE SCALE GENOMIC DNA]</scope>
    <source>
        <strain evidence="3 4">UAMH 11012</strain>
    </source>
</reference>
<gene>
    <name evidence="3" type="ORF">PAC_01824</name>
</gene>
<evidence type="ECO:0000256" key="1">
    <source>
        <dbReference type="SAM" id="MobiDB-lite"/>
    </source>
</evidence>
<feature type="transmembrane region" description="Helical" evidence="2">
    <location>
        <begin position="54"/>
        <end position="73"/>
    </location>
</feature>
<keyword evidence="2" id="KW-1133">Transmembrane helix</keyword>
<accession>A0A1L7WGS3</accession>
<organism evidence="3 4">
    <name type="scientific">Phialocephala subalpina</name>
    <dbReference type="NCBI Taxonomy" id="576137"/>
    <lineage>
        <taxon>Eukaryota</taxon>
        <taxon>Fungi</taxon>
        <taxon>Dikarya</taxon>
        <taxon>Ascomycota</taxon>
        <taxon>Pezizomycotina</taxon>
        <taxon>Leotiomycetes</taxon>
        <taxon>Helotiales</taxon>
        <taxon>Mollisiaceae</taxon>
        <taxon>Phialocephala</taxon>
        <taxon>Phialocephala fortinii species complex</taxon>
    </lineage>
</organism>
<feature type="compositionally biased region" description="Basic residues" evidence="1">
    <location>
        <begin position="159"/>
        <end position="172"/>
    </location>
</feature>
<dbReference type="EMBL" id="FJOG01000002">
    <property type="protein sequence ID" value="CZR51947.1"/>
    <property type="molecule type" value="Genomic_DNA"/>
</dbReference>
<keyword evidence="2" id="KW-0812">Transmembrane</keyword>
<evidence type="ECO:0000256" key="2">
    <source>
        <dbReference type="SAM" id="Phobius"/>
    </source>
</evidence>
<feature type="transmembrane region" description="Helical" evidence="2">
    <location>
        <begin position="125"/>
        <end position="145"/>
    </location>
</feature>
<name>A0A1L7WGS3_9HELO</name>
<feature type="region of interest" description="Disordered" evidence="1">
    <location>
        <begin position="159"/>
        <end position="181"/>
    </location>
</feature>
<evidence type="ECO:0000313" key="3">
    <source>
        <dbReference type="EMBL" id="CZR51947.1"/>
    </source>
</evidence>
<dbReference type="AlphaFoldDB" id="A0A1L7WGS3"/>
<feature type="transmembrane region" description="Helical" evidence="2">
    <location>
        <begin position="22"/>
        <end position="42"/>
    </location>
</feature>
<proteinExistence type="predicted"/>
<dbReference type="Proteomes" id="UP000184330">
    <property type="component" value="Unassembled WGS sequence"/>
</dbReference>
<keyword evidence="4" id="KW-1185">Reference proteome</keyword>
<keyword evidence="2" id="KW-0472">Membrane</keyword>
<sequence>MGNTHAVGNLSDIVVMETVKEIGIELIIAAIPFLFAIIYSLFWIMPAGGRPLKGWCAVIAFLVLCLVVSHGIAPRYDLSAWDFCLVVRSHIKLFRIHSNWFVDENMQPYNRYSARHKIDPSGTNAFVTLVITIYSLAVYALRLLFGPYLEIFSKRPATRGRTTKKKRRRRAKQTTSPSDFRQNNSIYSGLSKLLLLQEKSTLFKSRSLIVKSTQPRSNCNVSSHVEQKLGISYAIIGATEYAHQDDLHGLGFEFDILSNDLYEAQQTIARRDVTIQQGSESSINLTSQHQDVDPREILRATSHAVMAFSEPKQYVVKKGQMLAQVYRQILLTSSSGTLVNGIPIANDIPAAKISIVGVNLHDNEKAKMAETLAVNKKNLLYEDELNGCLTMDGRKLRNLLHRRPTYKYAHCGVNLRDDCCHSFRLTRAISQSMEAQAYSKIRRIGQEEGRVIITLMAKVTWDKDKYQKLKQKAFPNLYALSKETEDLSWDLTEE</sequence>
<protein>
    <submittedName>
        <fullName evidence="3">Uncharacterized protein</fullName>
    </submittedName>
</protein>